<organism evidence="3 4">
    <name type="scientific">Anthropogastromicrobium aceti</name>
    <dbReference type="NCBI Taxonomy" id="2981768"/>
    <lineage>
        <taxon>Bacteria</taxon>
        <taxon>Bacillati</taxon>
        <taxon>Bacillota</taxon>
        <taxon>Clostridia</taxon>
        <taxon>Lachnospirales</taxon>
        <taxon>Lachnospiraceae</taxon>
        <taxon>Anthropogastromicrobium</taxon>
    </lineage>
</organism>
<sequence length="209" mass="24058">MADTIYIKIGQKIRVTQPSVSIGELGDLWCANASIQAHCKALHYTTVYGQRAVGDILKVTQLIQKEYPAVQVENLGETDFIIEYVQERKKRPVWEYTKVVLVCMMIFFGSAFSIMTFNADVSVDQVFGDLHRLMTGQERTAITWLEGGYAAGLFLGILIFYNHFRTKKRVMDPTPLEVEIREYERTVNQSILDQNERIKSKQKRRGERV</sequence>
<feature type="domain" description="Stage V sporulation protein AA" evidence="2">
    <location>
        <begin position="3"/>
        <end position="86"/>
    </location>
</feature>
<comment type="caution">
    <text evidence="3">The sequence shown here is derived from an EMBL/GenBank/DDBJ whole genome shotgun (WGS) entry which is preliminary data.</text>
</comment>
<dbReference type="Gene3D" id="2.60.480.10">
    <property type="entry name" value="eubacterium ventriosum atcc domain"/>
    <property type="match status" value="1"/>
</dbReference>
<keyword evidence="1" id="KW-0472">Membrane</keyword>
<feature type="transmembrane region" description="Helical" evidence="1">
    <location>
        <begin position="99"/>
        <end position="121"/>
    </location>
</feature>
<dbReference type="Proteomes" id="UP001198200">
    <property type="component" value="Unassembled WGS sequence"/>
</dbReference>
<dbReference type="EMBL" id="JAJEQN010000008">
    <property type="protein sequence ID" value="MCC2220938.1"/>
    <property type="molecule type" value="Genomic_DNA"/>
</dbReference>
<protein>
    <submittedName>
        <fullName evidence="3">Stage V sporulation protein AA</fullName>
    </submittedName>
</protein>
<dbReference type="AlphaFoldDB" id="A0AAE3E2F2"/>
<evidence type="ECO:0000259" key="2">
    <source>
        <dbReference type="Pfam" id="PF12164"/>
    </source>
</evidence>
<evidence type="ECO:0000313" key="3">
    <source>
        <dbReference type="EMBL" id="MCC2220938.1"/>
    </source>
</evidence>
<proteinExistence type="predicted"/>
<keyword evidence="1" id="KW-0812">Transmembrane</keyword>
<dbReference type="Pfam" id="PF12164">
    <property type="entry name" value="SporV_AA"/>
    <property type="match status" value="1"/>
</dbReference>
<evidence type="ECO:0000256" key="1">
    <source>
        <dbReference type="SAM" id="Phobius"/>
    </source>
</evidence>
<gene>
    <name evidence="3" type="ORF">LKD48_04650</name>
</gene>
<keyword evidence="4" id="KW-1185">Reference proteome</keyword>
<accession>A0AAE3E2F2</accession>
<dbReference type="InterPro" id="IPR021997">
    <property type="entry name" value="SporV_AA"/>
</dbReference>
<name>A0AAE3E2F2_9FIRM</name>
<keyword evidence="1" id="KW-1133">Transmembrane helix</keyword>
<dbReference type="RefSeq" id="WP_066557770.1">
    <property type="nucleotide sequence ID" value="NZ_JAJEQN010000008.1"/>
</dbReference>
<dbReference type="InterPro" id="IPR038548">
    <property type="entry name" value="SporV_AA_N_sf"/>
</dbReference>
<evidence type="ECO:0000313" key="4">
    <source>
        <dbReference type="Proteomes" id="UP001198200"/>
    </source>
</evidence>
<reference evidence="3 4" key="1">
    <citation type="submission" date="2021-10" db="EMBL/GenBank/DDBJ databases">
        <title>Anaerobic single-cell dispensing facilitates the cultivation of human gut bacteria.</title>
        <authorList>
            <person name="Afrizal A."/>
        </authorList>
    </citation>
    <scope>NUCLEOTIDE SEQUENCE [LARGE SCALE GENOMIC DNA]</scope>
    <source>
        <strain evidence="3 4">CLA-AA-H224</strain>
    </source>
</reference>
<feature type="transmembrane region" description="Helical" evidence="1">
    <location>
        <begin position="141"/>
        <end position="161"/>
    </location>
</feature>